<evidence type="ECO:0000256" key="2">
    <source>
        <dbReference type="ARBA" id="ARBA00023163"/>
    </source>
</evidence>
<dbReference type="SUPFAM" id="SSF88659">
    <property type="entry name" value="Sigma3 and sigma4 domains of RNA polymerase sigma factors"/>
    <property type="match status" value="1"/>
</dbReference>
<gene>
    <name evidence="5" type="ORF">GJR99_04655</name>
</gene>
<keyword evidence="2" id="KW-0804">Transcription</keyword>
<dbReference type="PANTHER" id="PTHR34236:SF1">
    <property type="entry name" value="DIMETHYL SULFOXIDE REDUCTASE TRANSCRIPTIONAL ACTIVATOR"/>
    <property type="match status" value="1"/>
</dbReference>
<dbReference type="Proteomes" id="UP000443423">
    <property type="component" value="Unassembled WGS sequence"/>
</dbReference>
<keyword evidence="6" id="KW-1185">Reference proteome</keyword>
<dbReference type="EMBL" id="WKJQ01000001">
    <property type="protein sequence ID" value="MRW95867.1"/>
    <property type="molecule type" value="Genomic_DNA"/>
</dbReference>
<dbReference type="OrthoDB" id="156233at2157"/>
<reference evidence="5 6" key="1">
    <citation type="submission" date="2019-11" db="EMBL/GenBank/DDBJ databases">
        <title>Whole genome sequence of Haloferax sp. MBLA0078.</title>
        <authorList>
            <person name="Seo M.-J."/>
            <person name="Cho E.-S."/>
        </authorList>
    </citation>
    <scope>NUCLEOTIDE SEQUENCE [LARGE SCALE GENOMIC DNA]</scope>
    <source>
        <strain evidence="5 6">MBLA0078</strain>
    </source>
</reference>
<dbReference type="Pfam" id="PF15915">
    <property type="entry name" value="BAT"/>
    <property type="match status" value="1"/>
</dbReference>
<proteinExistence type="predicted"/>
<evidence type="ECO:0000313" key="6">
    <source>
        <dbReference type="Proteomes" id="UP000443423"/>
    </source>
</evidence>
<dbReference type="AlphaFoldDB" id="A0A6A8G546"/>
<comment type="caution">
    <text evidence="5">The sequence shown here is derived from an EMBL/GenBank/DDBJ whole genome shotgun (WGS) entry which is preliminary data.</text>
</comment>
<dbReference type="RefSeq" id="WP_151109757.1">
    <property type="nucleotide sequence ID" value="NZ_WKJQ01000001.1"/>
</dbReference>
<organism evidence="5 6">
    <name type="scientific">Haloferax marinum</name>
    <dbReference type="NCBI Taxonomy" id="2666143"/>
    <lineage>
        <taxon>Archaea</taxon>
        <taxon>Methanobacteriati</taxon>
        <taxon>Methanobacteriota</taxon>
        <taxon>Stenosarchaea group</taxon>
        <taxon>Halobacteria</taxon>
        <taxon>Halobacteriales</taxon>
        <taxon>Haloferacaceae</taxon>
        <taxon>Haloferax</taxon>
    </lineage>
</organism>
<evidence type="ECO:0000313" key="5">
    <source>
        <dbReference type="EMBL" id="MRW95867.1"/>
    </source>
</evidence>
<feature type="domain" description="Bacterioopsin transcriptional activator GAF and HTH associated" evidence="4">
    <location>
        <begin position="6"/>
        <end position="136"/>
    </location>
</feature>
<sequence length="220" mass="24490">MSCIAEFTITSESLPLTNALESAPEMRLDVEQAVATDPERPVLFLWASGGDFEAFESGLDADETVESLELMESLPERRLYRVQISDDASAVVYPNDVEVGSCRLDIAFNAEGIHTRMRFPDREALVRYRERCREMGLEMNVRSIYRGDTESTTGYGLSKKQQELLTLAAETGYFEVPRSVSLSDIAEELDISTQSASERLRRGVATLVSSTVCSDIPSNR</sequence>
<accession>A0A6A8G546</accession>
<evidence type="ECO:0000256" key="1">
    <source>
        <dbReference type="ARBA" id="ARBA00023015"/>
    </source>
</evidence>
<feature type="domain" description="HTH bat-type" evidence="3">
    <location>
        <begin position="157"/>
        <end position="207"/>
    </location>
</feature>
<name>A0A6A8G546_9EURY</name>
<evidence type="ECO:0000259" key="4">
    <source>
        <dbReference type="Pfam" id="PF15915"/>
    </source>
</evidence>
<dbReference type="InterPro" id="IPR031803">
    <property type="entry name" value="BAT_GAF/HTH-assoc"/>
</dbReference>
<evidence type="ECO:0000259" key="3">
    <source>
        <dbReference type="Pfam" id="PF04967"/>
    </source>
</evidence>
<dbReference type="InterPro" id="IPR013324">
    <property type="entry name" value="RNA_pol_sigma_r3/r4-like"/>
</dbReference>
<dbReference type="PANTHER" id="PTHR34236">
    <property type="entry name" value="DIMETHYL SULFOXIDE REDUCTASE TRANSCRIPTIONAL ACTIVATOR"/>
    <property type="match status" value="1"/>
</dbReference>
<dbReference type="InterPro" id="IPR007050">
    <property type="entry name" value="HTH_bacterioopsin"/>
</dbReference>
<dbReference type="Pfam" id="PF04967">
    <property type="entry name" value="HTH_10"/>
    <property type="match status" value="1"/>
</dbReference>
<keyword evidence="1" id="KW-0805">Transcription regulation</keyword>
<protein>
    <submittedName>
        <fullName evidence="5">Helix-turn-helix domain-containing protein</fullName>
    </submittedName>
</protein>